<dbReference type="GO" id="GO:0016747">
    <property type="term" value="F:acyltransferase activity, transferring groups other than amino-acyl groups"/>
    <property type="evidence" value="ECO:0007669"/>
    <property type="project" value="InterPro"/>
</dbReference>
<dbReference type="SUPFAM" id="SSF55729">
    <property type="entry name" value="Acyl-CoA N-acyltransferases (Nat)"/>
    <property type="match status" value="2"/>
</dbReference>
<gene>
    <name evidence="4" type="ORF">C4520_17915</name>
</gene>
<evidence type="ECO:0000259" key="3">
    <source>
        <dbReference type="PROSITE" id="PS51186"/>
    </source>
</evidence>
<dbReference type="AlphaFoldDB" id="A0A3A4N475"/>
<accession>A0A3A4N475</accession>
<dbReference type="EMBL" id="QZKU01000123">
    <property type="protein sequence ID" value="RJP16708.1"/>
    <property type="molecule type" value="Genomic_DNA"/>
</dbReference>
<feature type="domain" description="N-acetyltransferase" evidence="3">
    <location>
        <begin position="169"/>
        <end position="318"/>
    </location>
</feature>
<name>A0A3A4N475_ABYX5</name>
<keyword evidence="1 4" id="KW-0808">Transferase</keyword>
<evidence type="ECO:0000256" key="2">
    <source>
        <dbReference type="ARBA" id="ARBA00023315"/>
    </source>
</evidence>
<keyword evidence="2" id="KW-0012">Acyltransferase</keyword>
<protein>
    <submittedName>
        <fullName evidence="4">GNAT family N-acetyltransferase</fullName>
    </submittedName>
</protein>
<dbReference type="PANTHER" id="PTHR43877:SF1">
    <property type="entry name" value="ACETYLTRANSFERASE"/>
    <property type="match status" value="1"/>
</dbReference>
<evidence type="ECO:0000256" key="1">
    <source>
        <dbReference type="ARBA" id="ARBA00022679"/>
    </source>
</evidence>
<dbReference type="Proteomes" id="UP000265882">
    <property type="component" value="Unassembled WGS sequence"/>
</dbReference>
<dbReference type="PANTHER" id="PTHR43877">
    <property type="entry name" value="AMINOALKYLPHOSPHONATE N-ACETYLTRANSFERASE-RELATED-RELATED"/>
    <property type="match status" value="1"/>
</dbReference>
<feature type="domain" description="N-acetyltransferase" evidence="3">
    <location>
        <begin position="6"/>
        <end position="155"/>
    </location>
</feature>
<dbReference type="InterPro" id="IPR016181">
    <property type="entry name" value="Acyl_CoA_acyltransferase"/>
</dbReference>
<dbReference type="PROSITE" id="PS51186">
    <property type="entry name" value="GNAT"/>
    <property type="match status" value="2"/>
</dbReference>
<dbReference type="InterPro" id="IPR000182">
    <property type="entry name" value="GNAT_dom"/>
</dbReference>
<evidence type="ECO:0000313" key="5">
    <source>
        <dbReference type="Proteomes" id="UP000265882"/>
    </source>
</evidence>
<comment type="caution">
    <text evidence="4">The sequence shown here is derived from an EMBL/GenBank/DDBJ whole genome shotgun (WGS) entry which is preliminary data.</text>
</comment>
<evidence type="ECO:0000313" key="4">
    <source>
        <dbReference type="EMBL" id="RJP16708.1"/>
    </source>
</evidence>
<dbReference type="CDD" id="cd04301">
    <property type="entry name" value="NAT_SF"/>
    <property type="match status" value="1"/>
</dbReference>
<organism evidence="4 5">
    <name type="scientific">Abyssobacteria bacterium (strain SURF_5)</name>
    <dbReference type="NCBI Taxonomy" id="2093360"/>
    <lineage>
        <taxon>Bacteria</taxon>
        <taxon>Pseudomonadati</taxon>
        <taxon>Candidatus Hydrogenedentota</taxon>
        <taxon>Candidatus Abyssobacteria</taxon>
    </lineage>
</organism>
<dbReference type="Pfam" id="PF00583">
    <property type="entry name" value="Acetyltransf_1"/>
    <property type="match status" value="2"/>
</dbReference>
<dbReference type="Gene3D" id="3.40.630.30">
    <property type="match status" value="1"/>
</dbReference>
<proteinExistence type="predicted"/>
<reference evidence="4 5" key="1">
    <citation type="journal article" date="2017" name="ISME J.">
        <title>Energy and carbon metabolisms in a deep terrestrial subsurface fluid microbial community.</title>
        <authorList>
            <person name="Momper L."/>
            <person name="Jungbluth S.P."/>
            <person name="Lee M.D."/>
            <person name="Amend J.P."/>
        </authorList>
    </citation>
    <scope>NUCLEOTIDE SEQUENCE [LARGE SCALE GENOMIC DNA]</scope>
    <source>
        <strain evidence="4">SURF_5</strain>
    </source>
</reference>
<sequence>MSFASCTIRNYSPADLAQYIRLLSEAKSICHSDDILLLTSLIASSEPGLVSEEDLFLAEEEGRLMGACRVVPESAIDRAVLRLLAMPGLLERGLAAKLLNAALQRARNLRVARIHADLRANDSVARDLFSALGFTPVRKCSEMTVNTTSLSPPMPLMAPPFEKGDKGEFCLHPLEPGHERVLTHLQNRAFKGSWGFCPNTLPQIVQLLNIPGYRHEGVIVAYSGKTAVGYCWTAKTRRRDRDGGEEIGRIHMIGTLPEHRGQGLGKLVLWHGLKHLASSGVHTIELTVDNENRAARALYEKAGFKPKTALVWYEKQIM</sequence>
<dbReference type="InterPro" id="IPR050832">
    <property type="entry name" value="Bact_Acetyltransf"/>
</dbReference>